<feature type="chain" id="PRO_5032867685" description="NlpE-like protein" evidence="1">
    <location>
        <begin position="22"/>
        <end position="131"/>
    </location>
</feature>
<reference evidence="2 3" key="1">
    <citation type="submission" date="2020-08" db="EMBL/GenBank/DDBJ databases">
        <title>Functional genomics of gut bacteria from endangered species of beetles.</title>
        <authorList>
            <person name="Carlos-Shanley C."/>
        </authorList>
    </citation>
    <scope>NUCLEOTIDE SEQUENCE [LARGE SCALE GENOMIC DNA]</scope>
    <source>
        <strain evidence="2 3">S00151</strain>
    </source>
</reference>
<evidence type="ECO:0000313" key="2">
    <source>
        <dbReference type="EMBL" id="MBB4807697.1"/>
    </source>
</evidence>
<organism evidence="2 3">
    <name type="scientific">Chryseobacterium defluvii</name>
    <dbReference type="NCBI Taxonomy" id="160396"/>
    <lineage>
        <taxon>Bacteria</taxon>
        <taxon>Pseudomonadati</taxon>
        <taxon>Bacteroidota</taxon>
        <taxon>Flavobacteriia</taxon>
        <taxon>Flavobacteriales</taxon>
        <taxon>Weeksellaceae</taxon>
        <taxon>Chryseobacterium group</taxon>
        <taxon>Chryseobacterium</taxon>
    </lineage>
</organism>
<evidence type="ECO:0008006" key="4">
    <source>
        <dbReference type="Google" id="ProtNLM"/>
    </source>
</evidence>
<proteinExistence type="predicted"/>
<evidence type="ECO:0000256" key="1">
    <source>
        <dbReference type="SAM" id="SignalP"/>
    </source>
</evidence>
<evidence type="ECO:0000313" key="3">
    <source>
        <dbReference type="Proteomes" id="UP000592180"/>
    </source>
</evidence>
<sequence length="131" mass="15262">MKKITLILVLLCLYSCLTTSAPHQHDYAAEDTAPVKLKIFCSANDKLFLIERLENVNDTVYIRSGIFEDPDKYYLMKASDGFYNSVKEYKIRMNDHTFHKLISTHPVELKMVKASKTETYKYDIIKDSRID</sequence>
<name>A0A840KID3_9FLAO</name>
<gene>
    <name evidence="2" type="ORF">HNP38_003013</name>
</gene>
<comment type="caution">
    <text evidence="2">The sequence shown here is derived from an EMBL/GenBank/DDBJ whole genome shotgun (WGS) entry which is preliminary data.</text>
</comment>
<dbReference type="Proteomes" id="UP000592180">
    <property type="component" value="Unassembled WGS sequence"/>
</dbReference>
<feature type="signal peptide" evidence="1">
    <location>
        <begin position="1"/>
        <end position="21"/>
    </location>
</feature>
<keyword evidence="1" id="KW-0732">Signal</keyword>
<keyword evidence="3" id="KW-1185">Reference proteome</keyword>
<dbReference type="RefSeq" id="WP_184190853.1">
    <property type="nucleotide sequence ID" value="NZ_JACHLE010000005.1"/>
</dbReference>
<accession>A0A840KID3</accession>
<dbReference type="EMBL" id="JACHLE010000005">
    <property type="protein sequence ID" value="MBB4807697.1"/>
    <property type="molecule type" value="Genomic_DNA"/>
</dbReference>
<protein>
    <recommendedName>
        <fullName evidence="4">NlpE-like protein</fullName>
    </recommendedName>
</protein>
<dbReference type="AlphaFoldDB" id="A0A840KID3"/>